<evidence type="ECO:0000256" key="3">
    <source>
        <dbReference type="ARBA" id="ARBA00022692"/>
    </source>
</evidence>
<feature type="transmembrane region" description="Helical" evidence="7">
    <location>
        <begin position="469"/>
        <end position="490"/>
    </location>
</feature>
<dbReference type="PROSITE" id="PS51202">
    <property type="entry name" value="RCK_C"/>
    <property type="match status" value="2"/>
</dbReference>
<evidence type="ECO:0000313" key="9">
    <source>
        <dbReference type="EMBL" id="VAW79527.1"/>
    </source>
</evidence>
<feature type="domain" description="RCK C-terminal" evidence="8">
    <location>
        <begin position="295"/>
        <end position="381"/>
    </location>
</feature>
<keyword evidence="4" id="KW-0677">Repeat</keyword>
<feature type="transmembrane region" description="Helical" evidence="7">
    <location>
        <begin position="141"/>
        <end position="160"/>
    </location>
</feature>
<keyword evidence="5 7" id="KW-1133">Transmembrane helix</keyword>
<keyword evidence="6 7" id="KW-0472">Membrane</keyword>
<feature type="transmembrane region" description="Helical" evidence="7">
    <location>
        <begin position="497"/>
        <end position="516"/>
    </location>
</feature>
<dbReference type="PANTHER" id="PTHR43652:SF2">
    <property type="entry name" value="BASIC AMINO ACID ANTIPORTER YFCC-RELATED"/>
    <property type="match status" value="1"/>
</dbReference>
<evidence type="ECO:0000256" key="2">
    <source>
        <dbReference type="ARBA" id="ARBA00022448"/>
    </source>
</evidence>
<dbReference type="PROSITE" id="PS01271">
    <property type="entry name" value="NA_SULFATE"/>
    <property type="match status" value="1"/>
</dbReference>
<dbReference type="PANTHER" id="PTHR43652">
    <property type="entry name" value="BASIC AMINO ACID ANTIPORTER YFCC-RELATED"/>
    <property type="match status" value="1"/>
</dbReference>
<dbReference type="Pfam" id="PF03600">
    <property type="entry name" value="CitMHS"/>
    <property type="match status" value="1"/>
</dbReference>
<feature type="domain" description="RCK C-terminal" evidence="8">
    <location>
        <begin position="205"/>
        <end position="290"/>
    </location>
</feature>
<feature type="transmembrane region" description="Helical" evidence="7">
    <location>
        <begin position="522"/>
        <end position="543"/>
    </location>
</feature>
<feature type="transmembrane region" description="Helical" evidence="7">
    <location>
        <begin position="101"/>
        <end position="121"/>
    </location>
</feature>
<feature type="transmembrane region" description="Helical" evidence="7">
    <location>
        <begin position="172"/>
        <end position="194"/>
    </location>
</feature>
<feature type="transmembrane region" description="Helical" evidence="7">
    <location>
        <begin position="28"/>
        <end position="46"/>
    </location>
</feature>
<dbReference type="EMBL" id="UOFK01000194">
    <property type="protein sequence ID" value="VAW79527.1"/>
    <property type="molecule type" value="Genomic_DNA"/>
</dbReference>
<evidence type="ECO:0000259" key="8">
    <source>
        <dbReference type="PROSITE" id="PS51202"/>
    </source>
</evidence>
<proteinExistence type="predicted"/>
<dbReference type="GO" id="GO:0005886">
    <property type="term" value="C:plasma membrane"/>
    <property type="evidence" value="ECO:0007669"/>
    <property type="project" value="TreeGrafter"/>
</dbReference>
<comment type="subcellular location">
    <subcellularLocation>
        <location evidence="1">Membrane</location>
        <topology evidence="1">Multi-pass membrane protein</topology>
    </subcellularLocation>
</comment>
<dbReference type="GO" id="GO:0008324">
    <property type="term" value="F:monoatomic cation transmembrane transporter activity"/>
    <property type="evidence" value="ECO:0007669"/>
    <property type="project" value="InterPro"/>
</dbReference>
<dbReference type="InterPro" id="IPR051679">
    <property type="entry name" value="DASS-Related_Transporters"/>
</dbReference>
<accession>A0A3B0YVL2</accession>
<protein>
    <submittedName>
        <fullName evidence="9">Sulfate permease, Trk-type</fullName>
    </submittedName>
</protein>
<feature type="transmembrane region" description="Helical" evidence="7">
    <location>
        <begin position="444"/>
        <end position="463"/>
    </location>
</feature>
<dbReference type="GO" id="GO:0006813">
    <property type="term" value="P:potassium ion transport"/>
    <property type="evidence" value="ECO:0007669"/>
    <property type="project" value="InterPro"/>
</dbReference>
<dbReference type="SUPFAM" id="SSF116726">
    <property type="entry name" value="TrkA C-terminal domain-like"/>
    <property type="match status" value="2"/>
</dbReference>
<evidence type="ECO:0000256" key="4">
    <source>
        <dbReference type="ARBA" id="ARBA00022737"/>
    </source>
</evidence>
<evidence type="ECO:0000256" key="1">
    <source>
        <dbReference type="ARBA" id="ARBA00004141"/>
    </source>
</evidence>
<dbReference type="Pfam" id="PF02080">
    <property type="entry name" value="TrkA_C"/>
    <property type="match status" value="1"/>
</dbReference>
<name>A0A3B0YVL2_9ZZZZ</name>
<feature type="non-terminal residue" evidence="9">
    <location>
        <position position="584"/>
    </location>
</feature>
<dbReference type="InterPro" id="IPR004680">
    <property type="entry name" value="Cit_transptr-like_dom"/>
</dbReference>
<dbReference type="InterPro" id="IPR036721">
    <property type="entry name" value="RCK_C_sf"/>
</dbReference>
<dbReference type="Gene3D" id="3.30.70.1450">
    <property type="entry name" value="Regulator of K+ conductance, C-terminal domain"/>
    <property type="match status" value="2"/>
</dbReference>
<keyword evidence="3 7" id="KW-0812">Transmembrane</keyword>
<evidence type="ECO:0000256" key="6">
    <source>
        <dbReference type="ARBA" id="ARBA00023136"/>
    </source>
</evidence>
<feature type="transmembrane region" description="Helical" evidence="7">
    <location>
        <begin position="400"/>
        <end position="423"/>
    </location>
</feature>
<gene>
    <name evidence="9" type="ORF">MNBD_GAMMA13-169</name>
</gene>
<feature type="transmembrane region" description="Helical" evidence="7">
    <location>
        <begin position="564"/>
        <end position="582"/>
    </location>
</feature>
<dbReference type="InterPro" id="IPR031312">
    <property type="entry name" value="Na/sul_symport_CS"/>
</dbReference>
<dbReference type="InterPro" id="IPR006037">
    <property type="entry name" value="RCK_C"/>
</dbReference>
<evidence type="ECO:0000256" key="7">
    <source>
        <dbReference type="SAM" id="Phobius"/>
    </source>
</evidence>
<keyword evidence="2" id="KW-0813">Transport</keyword>
<reference evidence="9" key="1">
    <citation type="submission" date="2018-06" db="EMBL/GenBank/DDBJ databases">
        <authorList>
            <person name="Zhirakovskaya E."/>
        </authorList>
    </citation>
    <scope>NUCLEOTIDE SEQUENCE</scope>
</reference>
<evidence type="ECO:0000256" key="5">
    <source>
        <dbReference type="ARBA" id="ARBA00022989"/>
    </source>
</evidence>
<dbReference type="FunFam" id="3.30.70.1450:FF:000009">
    <property type="entry name" value="SLC13 family permease"/>
    <property type="match status" value="1"/>
</dbReference>
<feature type="transmembrane region" description="Helical" evidence="7">
    <location>
        <begin position="58"/>
        <end position="80"/>
    </location>
</feature>
<dbReference type="AlphaFoldDB" id="A0A3B0YVL2"/>
<organism evidence="9">
    <name type="scientific">hydrothermal vent metagenome</name>
    <dbReference type="NCBI Taxonomy" id="652676"/>
    <lineage>
        <taxon>unclassified sequences</taxon>
        <taxon>metagenomes</taxon>
        <taxon>ecological metagenomes</taxon>
    </lineage>
</organism>
<sequence>MAWDAWFVALTVLFCFGLLASNRFSPDLVLMGGLTLLLVSGVLSPAEALSGFANEGMVTVAVLYVVVTGLRETGGISWIVQTVLGLPRSLAHAQFKVMAPVAALSAFLNNTPVVAIFIPAIDDWARRHQLSVSKLMLPLSYAAIAGGTCTLIGTSTNLVINGLMIKQTGVQTLGMFDLAWIGIPITLTVFIYVLTTQHWLLPTRRPVVDLYADAREYAVEMQIELGSPLVGKNIEQAGLRQLPGLYLIEIVREGRILTAVAPQERLQGDDCLVFVGIVNSVVDLQRIAGLKPATEQVFKLAAQREDRCLTEAVISNTSPLVGKTVREGRFRNHYNAAIIAVARNGKDIRQKIGDIQLHAGDTLLLVSAPAFVEQQRNSRDFFLVSGLCNLQPVRHERAPLAMFILFIMVVVVALGWLSMLKAAMLAAGAMMITRCTTGRIARRALDWQVLVVIAASFGIATALQRSGAAASIALTLIAFAQGIPWLALALVFAATALFSAMATNNAAAVIMFPIALSTAESLGANPLTFAVTIMVAASASFATPIGYQTNLMVYGAGGYQFKDYLMFGTPLTVLVGIVTVTLTP</sequence>
<feature type="transmembrane region" description="Helical" evidence="7">
    <location>
        <begin position="6"/>
        <end position="21"/>
    </location>
</feature>